<feature type="domain" description="DUF7979" evidence="2">
    <location>
        <begin position="40"/>
        <end position="103"/>
    </location>
</feature>
<evidence type="ECO:0000259" key="2">
    <source>
        <dbReference type="Pfam" id="PF25934"/>
    </source>
</evidence>
<reference evidence="3" key="2">
    <citation type="submission" date="2020-09" db="EMBL/GenBank/DDBJ databases">
        <authorList>
            <person name="Sun Q."/>
            <person name="Ohkuma M."/>
        </authorList>
    </citation>
    <scope>NUCLEOTIDE SEQUENCE</scope>
    <source>
        <strain evidence="3">JCM 19018</strain>
    </source>
</reference>
<reference evidence="3" key="1">
    <citation type="journal article" date="2014" name="Int. J. Syst. Evol. Microbiol.">
        <title>Complete genome sequence of Corynebacterium casei LMG S-19264T (=DSM 44701T), isolated from a smear-ripened cheese.</title>
        <authorList>
            <consortium name="US DOE Joint Genome Institute (JGI-PGF)"/>
            <person name="Walter F."/>
            <person name="Albersmeier A."/>
            <person name="Kalinowski J."/>
            <person name="Ruckert C."/>
        </authorList>
    </citation>
    <scope>NUCLEOTIDE SEQUENCE</scope>
    <source>
        <strain evidence="3">JCM 19018</strain>
    </source>
</reference>
<evidence type="ECO:0000313" key="4">
    <source>
        <dbReference type="Proteomes" id="UP000614221"/>
    </source>
</evidence>
<evidence type="ECO:0000256" key="1">
    <source>
        <dbReference type="SAM" id="Phobius"/>
    </source>
</evidence>
<feature type="transmembrane region" description="Helical" evidence="1">
    <location>
        <begin position="235"/>
        <end position="253"/>
    </location>
</feature>
<feature type="transmembrane region" description="Helical" evidence="1">
    <location>
        <begin position="265"/>
        <end position="287"/>
    </location>
</feature>
<feature type="transmembrane region" description="Helical" evidence="1">
    <location>
        <begin position="203"/>
        <end position="228"/>
    </location>
</feature>
<feature type="transmembrane region" description="Helical" evidence="1">
    <location>
        <begin position="12"/>
        <end position="32"/>
    </location>
</feature>
<comment type="caution">
    <text evidence="3">The sequence shown here is derived from an EMBL/GenBank/DDBJ whole genome shotgun (WGS) entry which is preliminary data.</text>
</comment>
<dbReference type="Proteomes" id="UP000614221">
    <property type="component" value="Unassembled WGS sequence"/>
</dbReference>
<protein>
    <recommendedName>
        <fullName evidence="2">DUF7979 domain-containing protein</fullName>
    </recommendedName>
</protein>
<gene>
    <name evidence="3" type="ORF">GCM10009067_25790</name>
</gene>
<sequence length="291" mass="31352">MVAARPTRDQVPALLLILAGIGIVLFAGIQIYDYSRTQHTYSISEPDRDIYRYGELSDGGQELVRTAHNTSGEAAVSGAELDAATEFRPDSGPTIVAVDGTYYCIDADRSPRDDGGTVTGDRGCENLLFGTGPVVHDFESLSPQAQDVVSQTLADSDHEVAIYGDSPPEFEGGSDAPSLNEGIYYIQYQGEYYQLDVVSRGGLGVAFLIQFLLFAGFVGLCLAVVGAVSFSRRQVWVPTVLLVGLALVLGLFATRNADLLPLEFVLFDLAIDFVIIVGGLVVVWVAYTRLR</sequence>
<organism evidence="3 4">
    <name type="scientific">Haloarcula sebkhae</name>
    <dbReference type="NCBI Taxonomy" id="932660"/>
    <lineage>
        <taxon>Archaea</taxon>
        <taxon>Methanobacteriati</taxon>
        <taxon>Methanobacteriota</taxon>
        <taxon>Stenosarchaea group</taxon>
        <taxon>Halobacteria</taxon>
        <taxon>Halobacteriales</taxon>
        <taxon>Haloarculaceae</taxon>
        <taxon>Haloarcula</taxon>
    </lineage>
</organism>
<name>A0A830EZH9_9EURY</name>
<dbReference type="AlphaFoldDB" id="A0A830EZH9"/>
<proteinExistence type="predicted"/>
<keyword evidence="1" id="KW-0472">Membrane</keyword>
<dbReference type="InterPro" id="IPR058285">
    <property type="entry name" value="DUF7979"/>
</dbReference>
<keyword evidence="1" id="KW-1133">Transmembrane helix</keyword>
<dbReference type="EMBL" id="BMPD01000004">
    <property type="protein sequence ID" value="GGK72373.1"/>
    <property type="molecule type" value="Genomic_DNA"/>
</dbReference>
<evidence type="ECO:0000313" key="3">
    <source>
        <dbReference type="EMBL" id="GGK72373.1"/>
    </source>
</evidence>
<feature type="domain" description="DUF7979" evidence="2">
    <location>
        <begin position="132"/>
        <end position="195"/>
    </location>
</feature>
<dbReference type="RefSeq" id="WP_188978474.1">
    <property type="nucleotide sequence ID" value="NZ_BMPD01000004.1"/>
</dbReference>
<keyword evidence="1" id="KW-0812">Transmembrane</keyword>
<dbReference type="OrthoDB" id="222324at2157"/>
<dbReference type="Pfam" id="PF25934">
    <property type="entry name" value="DUF7979"/>
    <property type="match status" value="2"/>
</dbReference>
<accession>A0A830EZH9</accession>